<keyword evidence="1" id="KW-0418">Kinase</keyword>
<keyword evidence="1" id="KW-0808">Transferase</keyword>
<dbReference type="InterPro" id="IPR003594">
    <property type="entry name" value="HATPase_dom"/>
</dbReference>
<dbReference type="Proteomes" id="UP000271554">
    <property type="component" value="Chromosome"/>
</dbReference>
<dbReference type="GO" id="GO:0004674">
    <property type="term" value="F:protein serine/threonine kinase activity"/>
    <property type="evidence" value="ECO:0007669"/>
    <property type="project" value="UniProtKB-KW"/>
</dbReference>
<dbReference type="OrthoDB" id="3852691at2"/>
<dbReference type="SUPFAM" id="SSF55874">
    <property type="entry name" value="ATPase domain of HSP90 chaperone/DNA topoisomerase II/histidine kinase"/>
    <property type="match status" value="1"/>
</dbReference>
<keyword evidence="4" id="KW-1185">Reference proteome</keyword>
<dbReference type="KEGG" id="shun:DWB77_01483"/>
<dbReference type="CDD" id="cd16936">
    <property type="entry name" value="HATPase_RsbW-like"/>
    <property type="match status" value="1"/>
</dbReference>
<dbReference type="InterPro" id="IPR050267">
    <property type="entry name" value="Anti-sigma-factor_SerPK"/>
</dbReference>
<dbReference type="EMBL" id="CP032698">
    <property type="protein sequence ID" value="AYG79370.1"/>
    <property type="molecule type" value="Genomic_DNA"/>
</dbReference>
<evidence type="ECO:0000256" key="1">
    <source>
        <dbReference type="ARBA" id="ARBA00022527"/>
    </source>
</evidence>
<reference evidence="3 4" key="1">
    <citation type="submission" date="2018-10" db="EMBL/GenBank/DDBJ databases">
        <title>Relationship between Morphology and Antimicrobial Activity in Streptomyces.</title>
        <authorList>
            <person name="Kang H.J."/>
            <person name="Kim S.B."/>
        </authorList>
    </citation>
    <scope>NUCLEOTIDE SEQUENCE [LARGE SCALE GENOMIC DNA]</scope>
    <source>
        <strain evidence="3 4">BH38</strain>
    </source>
</reference>
<sequence>MAPGNALVPQLTGACSGTTVRRYAFDVPARTESVSLARRRSRDMLKGWGHHEELHETASLVISELVTNAVVHTAGDHILCELTDLHRALRIAVRDLGCGSAGPRLCYSDDEEERGRGLLLVDAVSSAWGSHDAPYGPGRIVWAELAHGGPGQAGRPC</sequence>
<dbReference type="Pfam" id="PF13581">
    <property type="entry name" value="HATPase_c_2"/>
    <property type="match status" value="1"/>
</dbReference>
<dbReference type="PANTHER" id="PTHR35526">
    <property type="entry name" value="ANTI-SIGMA-F FACTOR RSBW-RELATED"/>
    <property type="match status" value="1"/>
</dbReference>
<dbReference type="AlphaFoldDB" id="A0A387HEK6"/>
<name>A0A387HEK6_9ACTN</name>
<proteinExistence type="predicted"/>
<dbReference type="PANTHER" id="PTHR35526:SF3">
    <property type="entry name" value="ANTI-SIGMA-F FACTOR RSBW"/>
    <property type="match status" value="1"/>
</dbReference>
<feature type="domain" description="Histidine kinase/HSP90-like ATPase" evidence="2">
    <location>
        <begin position="27"/>
        <end position="125"/>
    </location>
</feature>
<organism evidence="3 4">
    <name type="scientific">Streptomyces hundungensis</name>
    <dbReference type="NCBI Taxonomy" id="1077946"/>
    <lineage>
        <taxon>Bacteria</taxon>
        <taxon>Bacillati</taxon>
        <taxon>Actinomycetota</taxon>
        <taxon>Actinomycetes</taxon>
        <taxon>Kitasatosporales</taxon>
        <taxon>Streptomycetaceae</taxon>
        <taxon>Streptomyces</taxon>
    </lineage>
</organism>
<evidence type="ECO:0000313" key="3">
    <source>
        <dbReference type="EMBL" id="AYG79370.1"/>
    </source>
</evidence>
<dbReference type="Gene3D" id="3.30.565.10">
    <property type="entry name" value="Histidine kinase-like ATPase, C-terminal domain"/>
    <property type="match status" value="1"/>
</dbReference>
<gene>
    <name evidence="3" type="ORF">DWB77_01483</name>
</gene>
<protein>
    <recommendedName>
        <fullName evidence="2">Histidine kinase/HSP90-like ATPase domain-containing protein</fullName>
    </recommendedName>
</protein>
<evidence type="ECO:0000259" key="2">
    <source>
        <dbReference type="Pfam" id="PF13581"/>
    </source>
</evidence>
<keyword evidence="1" id="KW-0723">Serine/threonine-protein kinase</keyword>
<dbReference type="RefSeq" id="WP_120720487.1">
    <property type="nucleotide sequence ID" value="NZ_CP032698.1"/>
</dbReference>
<accession>A0A387HEK6</accession>
<dbReference type="InterPro" id="IPR036890">
    <property type="entry name" value="HATPase_C_sf"/>
</dbReference>
<evidence type="ECO:0000313" key="4">
    <source>
        <dbReference type="Proteomes" id="UP000271554"/>
    </source>
</evidence>